<gene>
    <name evidence="1" type="ORF">NM208_g10673</name>
</gene>
<reference evidence="1" key="1">
    <citation type="submission" date="2022-08" db="EMBL/GenBank/DDBJ databases">
        <title>Genome Sequence of Fusarium decemcellulare.</title>
        <authorList>
            <person name="Buettner E."/>
        </authorList>
    </citation>
    <scope>NUCLEOTIDE SEQUENCE</scope>
    <source>
        <strain evidence="1">Babe19</strain>
    </source>
</reference>
<accession>A0ACC1RX30</accession>
<dbReference type="Proteomes" id="UP001148629">
    <property type="component" value="Unassembled WGS sequence"/>
</dbReference>
<evidence type="ECO:0000313" key="1">
    <source>
        <dbReference type="EMBL" id="KAJ3527495.1"/>
    </source>
</evidence>
<organism evidence="1 2">
    <name type="scientific">Fusarium decemcellulare</name>
    <dbReference type="NCBI Taxonomy" id="57161"/>
    <lineage>
        <taxon>Eukaryota</taxon>
        <taxon>Fungi</taxon>
        <taxon>Dikarya</taxon>
        <taxon>Ascomycota</taxon>
        <taxon>Pezizomycotina</taxon>
        <taxon>Sordariomycetes</taxon>
        <taxon>Hypocreomycetidae</taxon>
        <taxon>Hypocreales</taxon>
        <taxon>Nectriaceae</taxon>
        <taxon>Fusarium</taxon>
        <taxon>Fusarium decemcellulare species complex</taxon>
    </lineage>
</organism>
<evidence type="ECO:0000313" key="2">
    <source>
        <dbReference type="Proteomes" id="UP001148629"/>
    </source>
</evidence>
<proteinExistence type="predicted"/>
<name>A0ACC1RX30_9HYPO</name>
<dbReference type="EMBL" id="JANRMS010001551">
    <property type="protein sequence ID" value="KAJ3527495.1"/>
    <property type="molecule type" value="Genomic_DNA"/>
</dbReference>
<protein>
    <submittedName>
        <fullName evidence="1">Uncharacterized protein</fullName>
    </submittedName>
</protein>
<keyword evidence="2" id="KW-1185">Reference proteome</keyword>
<sequence>MDHLPQEIHNEIGALFVDLSESWRPVSRSDLAARRHTLATISRPWQEAIERQTFRQLRLRSTDLGSFEQIVRGSRRRYLGTILYTIVLPEYDIDVRSRFEGELDRWVNDEVFTKAFSDLFQILKAWDEEIAGKEHPYCIELEIENIYSPSDDKNFRAEALVPRLSPRLEAAEPDGEERSHYHDLQDRHFQYSYLHLLRPAELPMVTSLVSLTTRATKRLLSPRAAVDITAKLPNVRKGNWFVSDAERRYPALRRCLRHDFAQVIHDVLPNATALQALEICLHQELLWNHAWNPADLTSTSTCSDPVGSAMREATCGLKYLTDLAISGCLDHSLLWPGPGSPLPQPFWQNMERLDIQFDMTTPSGSWYFRARTPAEHIDVPASIGPDTLLPPGYGHSEEEDAMAALQYSESENQRRSGNSMCLFRWVPDEGTIVPLIEAFGRACAQIPSLRISSLTTTIQVPLQIHQLRSVPVRSPWGVSYAAPGAEFSRKWQLDPAFRENVQQRRIMWDVKDWLPSNHLRSIIGSIGQCRHGDELVEKHVDFWAAVMRPRELARFRCSYW</sequence>
<comment type="caution">
    <text evidence="1">The sequence shown here is derived from an EMBL/GenBank/DDBJ whole genome shotgun (WGS) entry which is preliminary data.</text>
</comment>